<evidence type="ECO:0000256" key="1">
    <source>
        <dbReference type="ARBA" id="ARBA00001182"/>
    </source>
</evidence>
<comment type="catalytic activity">
    <reaction evidence="1">
        <text>Catalyzes the rearrangement of -S-S- bonds in proteins.</text>
        <dbReference type="EC" id="5.3.4.1"/>
    </reaction>
</comment>
<name>A0A0B2QL86_GLYSO</name>
<dbReference type="GO" id="GO:0005788">
    <property type="term" value="C:endoplasmic reticulum lumen"/>
    <property type="evidence" value="ECO:0007669"/>
    <property type="project" value="UniProtKB-SubCell"/>
</dbReference>
<organism evidence="9">
    <name type="scientific">Glycine soja</name>
    <name type="common">Wild soybean</name>
    <dbReference type="NCBI Taxonomy" id="3848"/>
    <lineage>
        <taxon>Eukaryota</taxon>
        <taxon>Viridiplantae</taxon>
        <taxon>Streptophyta</taxon>
        <taxon>Embryophyta</taxon>
        <taxon>Tracheophyta</taxon>
        <taxon>Spermatophyta</taxon>
        <taxon>Magnoliopsida</taxon>
        <taxon>eudicotyledons</taxon>
        <taxon>Gunneridae</taxon>
        <taxon>Pentapetalae</taxon>
        <taxon>rosids</taxon>
        <taxon>fabids</taxon>
        <taxon>Fabales</taxon>
        <taxon>Fabaceae</taxon>
        <taxon>Papilionoideae</taxon>
        <taxon>50 kb inversion clade</taxon>
        <taxon>NPAAA clade</taxon>
        <taxon>indigoferoid/millettioid clade</taxon>
        <taxon>Phaseoleae</taxon>
        <taxon>Glycine</taxon>
        <taxon>Glycine subgen. Soja</taxon>
    </lineage>
</organism>
<reference evidence="9" key="1">
    <citation type="submission" date="2014-07" db="EMBL/GenBank/DDBJ databases">
        <title>Identification of a novel salt tolerance gene in wild soybean by whole-genome sequencing.</title>
        <authorList>
            <person name="Lam H.-M."/>
            <person name="Qi X."/>
            <person name="Li M.-W."/>
            <person name="Liu X."/>
            <person name="Xie M."/>
            <person name="Ni M."/>
            <person name="Xu X."/>
        </authorList>
    </citation>
    <scope>NUCLEOTIDE SEQUENCE [LARGE SCALE GENOMIC DNA]</scope>
    <source>
        <tissue evidence="9">Root</tissue>
    </source>
</reference>
<dbReference type="EC" id="5.3.4.1" evidence="4"/>
<evidence type="ECO:0000256" key="8">
    <source>
        <dbReference type="SAM" id="Phobius"/>
    </source>
</evidence>
<comment type="subcellular location">
    <subcellularLocation>
        <location evidence="2">Endoplasmic reticulum lumen</location>
    </subcellularLocation>
</comment>
<proteinExistence type="inferred from homology"/>
<evidence type="ECO:0000313" key="9">
    <source>
        <dbReference type="EMBL" id="KHN22166.1"/>
    </source>
</evidence>
<dbReference type="Gene3D" id="3.40.30.10">
    <property type="entry name" value="Glutaredoxin"/>
    <property type="match status" value="1"/>
</dbReference>
<keyword evidence="8" id="KW-0472">Membrane</keyword>
<sequence>MFKMAGIVDYLKKQSGPASTEIKFADEPTAFVGENKVAIVKDFDNFSALAEKLRSDYDFGHPLNVKLLPRGESRVSGPIVRLSKPFNELFVDFQVVFISADLFCNLIFMFLSYLFVLLQVITYIVYHYYYIVPYNCVLLS</sequence>
<dbReference type="PANTHER" id="PTHR18929:SF132">
    <property type="entry name" value="PROTEIN DISULFIDE-ISOMERASE A3"/>
    <property type="match status" value="1"/>
</dbReference>
<comment type="similarity">
    <text evidence="3">Belongs to the protein disulfide isomerase family.</text>
</comment>
<dbReference type="GO" id="GO:0003756">
    <property type="term" value="F:protein disulfide isomerase activity"/>
    <property type="evidence" value="ECO:0007669"/>
    <property type="project" value="UniProtKB-EC"/>
</dbReference>
<keyword evidence="8" id="KW-1133">Transmembrane helix</keyword>
<dbReference type="PANTHER" id="PTHR18929">
    <property type="entry name" value="PROTEIN DISULFIDE ISOMERASE"/>
    <property type="match status" value="1"/>
</dbReference>
<feature type="transmembrane region" description="Helical" evidence="8">
    <location>
        <begin position="106"/>
        <end position="129"/>
    </location>
</feature>
<evidence type="ECO:0000256" key="3">
    <source>
        <dbReference type="ARBA" id="ARBA00006347"/>
    </source>
</evidence>
<evidence type="ECO:0000256" key="7">
    <source>
        <dbReference type="ARBA" id="ARBA00023284"/>
    </source>
</evidence>
<evidence type="ECO:0000256" key="6">
    <source>
        <dbReference type="ARBA" id="ARBA00023235"/>
    </source>
</evidence>
<keyword evidence="5" id="KW-0256">Endoplasmic reticulum</keyword>
<protein>
    <recommendedName>
        <fullName evidence="4">protein disulfide-isomerase</fullName>
        <ecNumber evidence="4">5.3.4.1</ecNumber>
    </recommendedName>
</protein>
<keyword evidence="6 9" id="KW-0413">Isomerase</keyword>
<dbReference type="CDD" id="cd02981">
    <property type="entry name" value="PDI_b_family"/>
    <property type="match status" value="1"/>
</dbReference>
<dbReference type="GO" id="GO:0034976">
    <property type="term" value="P:response to endoplasmic reticulum stress"/>
    <property type="evidence" value="ECO:0007669"/>
    <property type="project" value="TreeGrafter"/>
</dbReference>
<gene>
    <name evidence="9" type="ORF">glysoja_034486</name>
</gene>
<evidence type="ECO:0000256" key="4">
    <source>
        <dbReference type="ARBA" id="ARBA00012723"/>
    </source>
</evidence>
<dbReference type="AlphaFoldDB" id="A0A0B2QL86"/>
<keyword evidence="7" id="KW-0676">Redox-active center</keyword>
<dbReference type="Proteomes" id="UP000053555">
    <property type="component" value="Unassembled WGS sequence"/>
</dbReference>
<evidence type="ECO:0000256" key="2">
    <source>
        <dbReference type="ARBA" id="ARBA00004319"/>
    </source>
</evidence>
<keyword evidence="8" id="KW-0812">Transmembrane</keyword>
<evidence type="ECO:0000256" key="5">
    <source>
        <dbReference type="ARBA" id="ARBA00022824"/>
    </source>
</evidence>
<dbReference type="EMBL" id="KN657493">
    <property type="protein sequence ID" value="KHN22166.1"/>
    <property type="molecule type" value="Genomic_DNA"/>
</dbReference>
<accession>A0A0B2QL86</accession>
<dbReference type="GO" id="GO:0006457">
    <property type="term" value="P:protein folding"/>
    <property type="evidence" value="ECO:0007669"/>
    <property type="project" value="TreeGrafter"/>
</dbReference>